<dbReference type="InterPro" id="IPR006091">
    <property type="entry name" value="Acyl-CoA_Oxase/DH_mid-dom"/>
</dbReference>
<dbReference type="GO" id="GO:0016627">
    <property type="term" value="F:oxidoreductase activity, acting on the CH-CH group of donors"/>
    <property type="evidence" value="ECO:0007669"/>
    <property type="project" value="InterPro"/>
</dbReference>
<dbReference type="Gene3D" id="1.10.540.10">
    <property type="entry name" value="Acyl-CoA dehydrogenase/oxidase, N-terminal domain"/>
    <property type="match status" value="1"/>
</dbReference>
<gene>
    <name evidence="9" type="ORF">D3871_20315</name>
</gene>
<dbReference type="OrthoDB" id="9770681at2"/>
<dbReference type="Pfam" id="PF12806">
    <property type="entry name" value="Acyl-CoA_dh_C"/>
    <property type="match status" value="1"/>
</dbReference>
<dbReference type="InterPro" id="IPR009100">
    <property type="entry name" value="AcylCoA_DH/oxidase_NM_dom_sf"/>
</dbReference>
<evidence type="ECO:0000313" key="9">
    <source>
        <dbReference type="EMBL" id="RJF95726.1"/>
    </source>
</evidence>
<protein>
    <submittedName>
        <fullName evidence="9">Acyl-CoA dehydrogenase</fullName>
    </submittedName>
</protein>
<feature type="domain" description="Acyl-CoA dehydrogenase/oxidase N-terminal" evidence="7">
    <location>
        <begin position="38"/>
        <end position="155"/>
    </location>
</feature>
<dbReference type="AlphaFoldDB" id="A0A3A3G2S7"/>
<evidence type="ECO:0000256" key="3">
    <source>
        <dbReference type="ARBA" id="ARBA00022630"/>
    </source>
</evidence>
<evidence type="ECO:0000259" key="7">
    <source>
        <dbReference type="Pfam" id="PF02771"/>
    </source>
</evidence>
<dbReference type="GO" id="GO:0050660">
    <property type="term" value="F:flavin adenine dinucleotide binding"/>
    <property type="evidence" value="ECO:0007669"/>
    <property type="project" value="InterPro"/>
</dbReference>
<feature type="domain" description="Acyl-CoA dehydrogenase/oxidase C-terminal" evidence="5">
    <location>
        <begin position="283"/>
        <end position="448"/>
    </location>
</feature>
<proteinExistence type="inferred from homology"/>
<evidence type="ECO:0000259" key="5">
    <source>
        <dbReference type="Pfam" id="PF00441"/>
    </source>
</evidence>
<organism evidence="9 10">
    <name type="scientific">Noviherbaspirillum saxi</name>
    <dbReference type="NCBI Taxonomy" id="2320863"/>
    <lineage>
        <taxon>Bacteria</taxon>
        <taxon>Pseudomonadati</taxon>
        <taxon>Pseudomonadota</taxon>
        <taxon>Betaproteobacteria</taxon>
        <taxon>Burkholderiales</taxon>
        <taxon>Oxalobacteraceae</taxon>
        <taxon>Noviherbaspirillum</taxon>
    </lineage>
</organism>
<feature type="domain" description="Acyl-CoA oxidase/dehydrogenase middle" evidence="6">
    <location>
        <begin position="161"/>
        <end position="268"/>
    </location>
</feature>
<dbReference type="Pfam" id="PF02770">
    <property type="entry name" value="Acyl-CoA_dh_M"/>
    <property type="match status" value="1"/>
</dbReference>
<evidence type="ECO:0000256" key="4">
    <source>
        <dbReference type="ARBA" id="ARBA00022827"/>
    </source>
</evidence>
<dbReference type="InterPro" id="IPR025878">
    <property type="entry name" value="Acyl-CoA_dh-like_C_dom"/>
</dbReference>
<dbReference type="EMBL" id="QYUO01000002">
    <property type="protein sequence ID" value="RJF95726.1"/>
    <property type="molecule type" value="Genomic_DNA"/>
</dbReference>
<keyword evidence="3" id="KW-0285">Flavoprotein</keyword>
<evidence type="ECO:0000313" key="10">
    <source>
        <dbReference type="Proteomes" id="UP000265955"/>
    </source>
</evidence>
<dbReference type="InterPro" id="IPR046373">
    <property type="entry name" value="Acyl-CoA_Oxase/DH_mid-dom_sf"/>
</dbReference>
<dbReference type="PANTHER" id="PTHR42803">
    <property type="entry name" value="ACYL-COA DEHYDROGENASE"/>
    <property type="match status" value="1"/>
</dbReference>
<dbReference type="Gene3D" id="1.20.140.10">
    <property type="entry name" value="Butyryl-CoA Dehydrogenase, subunit A, domain 3"/>
    <property type="match status" value="1"/>
</dbReference>
<reference evidence="10" key="1">
    <citation type="submission" date="2018-09" db="EMBL/GenBank/DDBJ databases">
        <authorList>
            <person name="Zhu H."/>
        </authorList>
    </citation>
    <scope>NUCLEOTIDE SEQUENCE [LARGE SCALE GENOMIC DNA]</scope>
    <source>
        <strain evidence="10">K1R23-30</strain>
    </source>
</reference>
<comment type="caution">
    <text evidence="9">The sequence shown here is derived from an EMBL/GenBank/DDBJ whole genome shotgun (WGS) entry which is preliminary data.</text>
</comment>
<dbReference type="InterPro" id="IPR037069">
    <property type="entry name" value="AcylCoA_DH/ox_N_sf"/>
</dbReference>
<dbReference type="InterPro" id="IPR009075">
    <property type="entry name" value="AcylCo_DH/oxidase_C"/>
</dbReference>
<evidence type="ECO:0000259" key="8">
    <source>
        <dbReference type="Pfam" id="PF12806"/>
    </source>
</evidence>
<dbReference type="SUPFAM" id="SSF47203">
    <property type="entry name" value="Acyl-CoA dehydrogenase C-terminal domain-like"/>
    <property type="match status" value="1"/>
</dbReference>
<comment type="similarity">
    <text evidence="2">Belongs to the acyl-CoA dehydrogenase family.</text>
</comment>
<dbReference type="Gene3D" id="2.40.110.10">
    <property type="entry name" value="Butyryl-CoA Dehydrogenase, subunit A, domain 2"/>
    <property type="match status" value="1"/>
</dbReference>
<keyword evidence="4" id="KW-0274">FAD</keyword>
<dbReference type="RefSeq" id="WP_119770873.1">
    <property type="nucleotide sequence ID" value="NZ_QYUO01000002.1"/>
</dbReference>
<dbReference type="SUPFAM" id="SSF56645">
    <property type="entry name" value="Acyl-CoA dehydrogenase NM domain-like"/>
    <property type="match status" value="1"/>
</dbReference>
<dbReference type="InterPro" id="IPR036250">
    <property type="entry name" value="AcylCo_DH-like_C"/>
</dbReference>
<keyword evidence="10" id="KW-1185">Reference proteome</keyword>
<evidence type="ECO:0000256" key="1">
    <source>
        <dbReference type="ARBA" id="ARBA00001974"/>
    </source>
</evidence>
<dbReference type="Pfam" id="PF02771">
    <property type="entry name" value="Acyl-CoA_dh_N"/>
    <property type="match status" value="1"/>
</dbReference>
<dbReference type="Pfam" id="PF00441">
    <property type="entry name" value="Acyl-CoA_dh_1"/>
    <property type="match status" value="1"/>
</dbReference>
<comment type="cofactor">
    <cofactor evidence="1">
        <name>FAD</name>
        <dbReference type="ChEBI" id="CHEBI:57692"/>
    </cofactor>
</comment>
<accession>A0A3A3G2S7</accession>
<evidence type="ECO:0000259" key="6">
    <source>
        <dbReference type="Pfam" id="PF02770"/>
    </source>
</evidence>
<dbReference type="Proteomes" id="UP000265955">
    <property type="component" value="Unassembled WGS sequence"/>
</dbReference>
<sequence>MANLLNDRDLQFLLYEFLDTEALLKRPRYADHSRETFDATLDTARQIAEELFAPHNAKGDANEPQFDGERVHLVPETKAAWDAFAQAGFLSAHWDEDEGGLQMPEVVLRSAIAYFKAANVATSTYSFLSIGSANLLRSFGTPEQKARFLAPMGDGRFSGTMALTEPGQGSALGDITTRAELQPDGTYRLFGQKMFISGGDHNLTDNIVHMVLARIKGAPAGVKGISLFLVPKYLVNEDGSMGERNDVTLAGLLHKMGWRNATSTVLSFGERGGAVGTLVGDAGKGLAHMFQMMNEARIGIGMCAAAIAYRAYWMTLEYARERPQGRLPSCKDPLSPQVKLIRHADVRRMLLAQKAYAEGALAMCLYASSLFEDQHTHPDDTVRRNAGLLLDLVTPVVKSWASKYGCASNDLAIQILGGSGYIREYPQEQLYRDQRLNPIHEGAEAIHGIDLLGRKVVMQSGAAYQLFRAALEATLEQGRAVVELAPLTDGFAIPLARLDKVTAQLVQLQASDPDRALANATIYLDAFGRLFAAWIWLKQALAAQRGLAKANEAERAFYHGKLHAARYYCHWELPATLPQFDLLADVEDTPLTMQDAWF</sequence>
<dbReference type="InterPro" id="IPR052166">
    <property type="entry name" value="Diverse_Acyl-CoA_DH"/>
</dbReference>
<evidence type="ECO:0000256" key="2">
    <source>
        <dbReference type="ARBA" id="ARBA00009347"/>
    </source>
</evidence>
<name>A0A3A3G2S7_9BURK</name>
<dbReference type="InterPro" id="IPR013786">
    <property type="entry name" value="AcylCoA_DH/ox_N"/>
</dbReference>
<dbReference type="PANTHER" id="PTHR42803:SF3">
    <property type="entry name" value="ACYL-COA DEHYDROGENASE-RELATED"/>
    <property type="match status" value="1"/>
</dbReference>
<feature type="domain" description="Acetyl-CoA dehydrogenase-like C-terminal" evidence="8">
    <location>
        <begin position="471"/>
        <end position="593"/>
    </location>
</feature>